<comment type="caution">
    <text evidence="1">The sequence shown here is derived from an EMBL/GenBank/DDBJ whole genome shotgun (WGS) entry which is preliminary data.</text>
</comment>
<name>A0AAN8JR37_PATCE</name>
<protein>
    <submittedName>
        <fullName evidence="1">Uncharacterized protein</fullName>
    </submittedName>
</protein>
<reference evidence="1 2" key="1">
    <citation type="submission" date="2024-01" db="EMBL/GenBank/DDBJ databases">
        <title>The genome of the rayed Mediterranean limpet Patella caerulea (Linnaeus, 1758).</title>
        <authorList>
            <person name="Anh-Thu Weber A."/>
            <person name="Halstead-Nussloch G."/>
        </authorList>
    </citation>
    <scope>NUCLEOTIDE SEQUENCE [LARGE SCALE GENOMIC DNA]</scope>
    <source>
        <strain evidence="1">AATW-2023a</strain>
        <tissue evidence="1">Whole specimen</tissue>
    </source>
</reference>
<sequence>MQKFYTETQKGGESMTSFGCRLESLLQIAVANGHVGIAAKDDMLRSKFWTGLRNEALKSQTRHKYDTARCYDDLLRITNYF</sequence>
<evidence type="ECO:0000313" key="2">
    <source>
        <dbReference type="Proteomes" id="UP001347796"/>
    </source>
</evidence>
<dbReference type="EMBL" id="JAZGQO010000007">
    <property type="protein sequence ID" value="KAK6183272.1"/>
    <property type="molecule type" value="Genomic_DNA"/>
</dbReference>
<gene>
    <name evidence="1" type="ORF">SNE40_010783</name>
</gene>
<keyword evidence="2" id="KW-1185">Reference proteome</keyword>
<organism evidence="1 2">
    <name type="scientific">Patella caerulea</name>
    <name type="common">Rayed Mediterranean limpet</name>
    <dbReference type="NCBI Taxonomy" id="87958"/>
    <lineage>
        <taxon>Eukaryota</taxon>
        <taxon>Metazoa</taxon>
        <taxon>Spiralia</taxon>
        <taxon>Lophotrochozoa</taxon>
        <taxon>Mollusca</taxon>
        <taxon>Gastropoda</taxon>
        <taxon>Patellogastropoda</taxon>
        <taxon>Patelloidea</taxon>
        <taxon>Patellidae</taxon>
        <taxon>Patella</taxon>
    </lineage>
</organism>
<dbReference type="Proteomes" id="UP001347796">
    <property type="component" value="Unassembled WGS sequence"/>
</dbReference>
<accession>A0AAN8JR37</accession>
<proteinExistence type="predicted"/>
<dbReference type="AlphaFoldDB" id="A0AAN8JR37"/>
<evidence type="ECO:0000313" key="1">
    <source>
        <dbReference type="EMBL" id="KAK6183272.1"/>
    </source>
</evidence>